<dbReference type="Proteomes" id="UP001283361">
    <property type="component" value="Unassembled WGS sequence"/>
</dbReference>
<dbReference type="Gene3D" id="3.30.40.10">
    <property type="entry name" value="Zinc/RING finger domain, C3HC4 (zinc finger)"/>
    <property type="match status" value="1"/>
</dbReference>
<dbReference type="EC" id="2.3.2.27" evidence="2"/>
<evidence type="ECO:0000313" key="11">
    <source>
        <dbReference type="EMBL" id="KAK3709187.1"/>
    </source>
</evidence>
<organism evidence="11 12">
    <name type="scientific">Elysia crispata</name>
    <name type="common">lettuce slug</name>
    <dbReference type="NCBI Taxonomy" id="231223"/>
    <lineage>
        <taxon>Eukaryota</taxon>
        <taxon>Metazoa</taxon>
        <taxon>Spiralia</taxon>
        <taxon>Lophotrochozoa</taxon>
        <taxon>Mollusca</taxon>
        <taxon>Gastropoda</taxon>
        <taxon>Heterobranchia</taxon>
        <taxon>Euthyneura</taxon>
        <taxon>Panpulmonata</taxon>
        <taxon>Sacoglossa</taxon>
        <taxon>Placobranchoidea</taxon>
        <taxon>Plakobranchidae</taxon>
        <taxon>Elysia</taxon>
    </lineage>
</organism>
<gene>
    <name evidence="11" type="ORF">RRG08_030866</name>
</gene>
<dbReference type="GO" id="GO:0005737">
    <property type="term" value="C:cytoplasm"/>
    <property type="evidence" value="ECO:0007669"/>
    <property type="project" value="TreeGrafter"/>
</dbReference>
<name>A0AAE0XSP9_9GAST</name>
<feature type="region of interest" description="Disordered" evidence="9">
    <location>
        <begin position="646"/>
        <end position="726"/>
    </location>
</feature>
<proteinExistence type="predicted"/>
<evidence type="ECO:0000256" key="3">
    <source>
        <dbReference type="ARBA" id="ARBA00022679"/>
    </source>
</evidence>
<evidence type="ECO:0000256" key="5">
    <source>
        <dbReference type="ARBA" id="ARBA00022771"/>
    </source>
</evidence>
<dbReference type="GO" id="GO:0008270">
    <property type="term" value="F:zinc ion binding"/>
    <property type="evidence" value="ECO:0007669"/>
    <property type="project" value="UniProtKB-KW"/>
</dbReference>
<dbReference type="InterPro" id="IPR045194">
    <property type="entry name" value="MGRN1/RNF157-like"/>
</dbReference>
<keyword evidence="5 8" id="KW-0863">Zinc-finger</keyword>
<feature type="compositionally biased region" description="Polar residues" evidence="9">
    <location>
        <begin position="686"/>
        <end position="700"/>
    </location>
</feature>
<keyword evidence="4" id="KW-0479">Metal-binding</keyword>
<keyword evidence="3" id="KW-0808">Transferase</keyword>
<evidence type="ECO:0000256" key="2">
    <source>
        <dbReference type="ARBA" id="ARBA00012483"/>
    </source>
</evidence>
<dbReference type="GO" id="GO:0016567">
    <property type="term" value="P:protein ubiquitination"/>
    <property type="evidence" value="ECO:0007669"/>
    <property type="project" value="UniProtKB-ARBA"/>
</dbReference>
<keyword evidence="12" id="KW-1185">Reference proteome</keyword>
<dbReference type="EMBL" id="JAWDGP010007673">
    <property type="protein sequence ID" value="KAK3709187.1"/>
    <property type="molecule type" value="Genomic_DNA"/>
</dbReference>
<dbReference type="Pfam" id="PF13920">
    <property type="entry name" value="zf-C3HC4_3"/>
    <property type="match status" value="1"/>
</dbReference>
<feature type="compositionally biased region" description="Basic and acidic residues" evidence="9">
    <location>
        <begin position="458"/>
        <end position="469"/>
    </location>
</feature>
<comment type="caution">
    <text evidence="11">The sequence shown here is derived from an EMBL/GenBank/DDBJ whole genome shotgun (WGS) entry which is preliminary data.</text>
</comment>
<keyword evidence="6" id="KW-0833">Ubl conjugation pathway</keyword>
<dbReference type="Pfam" id="PF26192">
    <property type="entry name" value="RNF157-like_N"/>
    <property type="match status" value="1"/>
</dbReference>
<sequence>MGAVLTRNRHGQEEMPDVSTQSAYRFPPKTGSYFGTHFIMGGERFESPQPGEYLFGDSDELNFLGNKPVPFPYPVPSGNEPTKTLKSLVYIRKDSLRLVKAPMADKVTMDGSVEGCLSTQYNVEFILDSDVKCAIRIHYFCAEEIVNGQVIYHPRDSAMSSEVFHYKRGAGQSFSQPTHTVDPSKYPDEEWQYNFDKELYPIAIYCVVEEEEQFGHAHITYAVIEKSQEGSYTIKPLKQKQVVDGLCYLLQEIYGIENKNMERLKDVDPDDEVEDSGAECVICMSDMRDTLILPCRHLCLCSSCADSLRYQASMCPICRVKFRALLQIRAMRKKVAPLSTNTPHSDSEENPVNQEGVPPGYEAISLIEALNGQVVPPISGEGVHLQISGPPSVFTVEKKGQKETKVTGLGPIEYQKEMDTDKESSKGTLEKQKDKDKMLDTTDVTSTEAVSDVTPEESVLRPEFTERSRSPPKATVVTVRCSPDGKMITETKISPIRETELAPTVSSNRRLHDREYKGTSNLGRMACGLSTGDMADDEREDSSEQEADYDDRDSDPGTATTSQKSSSQSLYKAAALAAYTAVEVETNVGADDEEVVAVSLAYPKQSPVSAKHPLQKQEEGSLGEGDGEASPRVTGVPAYHQLESEIPLPNISTSPHARSRAQQHRQHTDYEPVQRTSPSDVYGFHCSSTEGSSFGSNCSANELLPQEESQRSDSKAEGDEDDEDIA</sequence>
<protein>
    <recommendedName>
        <fullName evidence="2">RING-type E3 ubiquitin transferase</fullName>
        <ecNumber evidence="2">2.3.2.27</ecNumber>
    </recommendedName>
</protein>
<dbReference type="GO" id="GO:0061630">
    <property type="term" value="F:ubiquitin protein ligase activity"/>
    <property type="evidence" value="ECO:0007669"/>
    <property type="project" value="UniProtKB-EC"/>
</dbReference>
<comment type="catalytic activity">
    <reaction evidence="1">
        <text>S-ubiquitinyl-[E2 ubiquitin-conjugating enzyme]-L-cysteine + [acceptor protein]-L-lysine = [E2 ubiquitin-conjugating enzyme]-L-cysteine + N(6)-ubiquitinyl-[acceptor protein]-L-lysine.</text>
        <dbReference type="EC" id="2.3.2.27"/>
    </reaction>
</comment>
<dbReference type="FunFam" id="3.30.40.10:FF:000013">
    <property type="entry name" value="E3 ubiquitin-protein ligase MGRN1 isoform 1"/>
    <property type="match status" value="1"/>
</dbReference>
<feature type="compositionally biased region" description="Low complexity" evidence="9">
    <location>
        <begin position="558"/>
        <end position="570"/>
    </location>
</feature>
<feature type="region of interest" description="Disordered" evidence="9">
    <location>
        <begin position="604"/>
        <end position="633"/>
    </location>
</feature>
<dbReference type="SMART" id="SM00184">
    <property type="entry name" value="RING"/>
    <property type="match status" value="1"/>
</dbReference>
<dbReference type="InterPro" id="IPR013083">
    <property type="entry name" value="Znf_RING/FYVE/PHD"/>
</dbReference>
<evidence type="ECO:0000256" key="7">
    <source>
        <dbReference type="ARBA" id="ARBA00022833"/>
    </source>
</evidence>
<dbReference type="AlphaFoldDB" id="A0AAE0XSP9"/>
<dbReference type="PANTHER" id="PTHR22996">
    <property type="entry name" value="MAHOGUNIN"/>
    <property type="match status" value="1"/>
</dbReference>
<dbReference type="PANTHER" id="PTHR22996:SF0">
    <property type="entry name" value="RE60872P-RELATED"/>
    <property type="match status" value="1"/>
</dbReference>
<feature type="region of interest" description="Disordered" evidence="9">
    <location>
        <begin position="502"/>
        <end position="570"/>
    </location>
</feature>
<feature type="compositionally biased region" description="Basic and acidic residues" evidence="9">
    <location>
        <begin position="708"/>
        <end position="717"/>
    </location>
</feature>
<accession>A0AAE0XSP9</accession>
<feature type="domain" description="RING-type" evidence="10">
    <location>
        <begin position="280"/>
        <end position="319"/>
    </location>
</feature>
<evidence type="ECO:0000256" key="6">
    <source>
        <dbReference type="ARBA" id="ARBA00022786"/>
    </source>
</evidence>
<evidence type="ECO:0000256" key="9">
    <source>
        <dbReference type="SAM" id="MobiDB-lite"/>
    </source>
</evidence>
<feature type="region of interest" description="Disordered" evidence="9">
    <location>
        <begin position="336"/>
        <end position="359"/>
    </location>
</feature>
<keyword evidence="7" id="KW-0862">Zinc</keyword>
<evidence type="ECO:0000256" key="1">
    <source>
        <dbReference type="ARBA" id="ARBA00000900"/>
    </source>
</evidence>
<feature type="region of interest" description="Disordered" evidence="9">
    <location>
        <begin position="1"/>
        <end position="22"/>
    </location>
</feature>
<evidence type="ECO:0000256" key="8">
    <source>
        <dbReference type="PROSITE-ProRule" id="PRU00175"/>
    </source>
</evidence>
<dbReference type="InterPro" id="IPR058981">
    <property type="entry name" value="MGRN1/RNF157-like_N"/>
</dbReference>
<dbReference type="SUPFAM" id="SSF57850">
    <property type="entry name" value="RING/U-box"/>
    <property type="match status" value="1"/>
</dbReference>
<evidence type="ECO:0000313" key="12">
    <source>
        <dbReference type="Proteomes" id="UP001283361"/>
    </source>
</evidence>
<dbReference type="PROSITE" id="PS50089">
    <property type="entry name" value="ZF_RING_2"/>
    <property type="match status" value="1"/>
</dbReference>
<feature type="compositionally biased region" description="Basic and acidic residues" evidence="9">
    <location>
        <begin position="414"/>
        <end position="440"/>
    </location>
</feature>
<reference evidence="11" key="1">
    <citation type="journal article" date="2023" name="G3 (Bethesda)">
        <title>A reference genome for the long-term kleptoplast-retaining sea slug Elysia crispata morphotype clarki.</title>
        <authorList>
            <person name="Eastman K.E."/>
            <person name="Pendleton A.L."/>
            <person name="Shaikh M.A."/>
            <person name="Suttiyut T."/>
            <person name="Ogas R."/>
            <person name="Tomko P."/>
            <person name="Gavelis G."/>
            <person name="Widhalm J.R."/>
            <person name="Wisecaver J.H."/>
        </authorList>
    </citation>
    <scope>NUCLEOTIDE SEQUENCE</scope>
    <source>
        <strain evidence="11">ECLA1</strain>
    </source>
</reference>
<dbReference type="InterPro" id="IPR001841">
    <property type="entry name" value="Znf_RING"/>
</dbReference>
<evidence type="ECO:0000259" key="10">
    <source>
        <dbReference type="PROSITE" id="PS50089"/>
    </source>
</evidence>
<evidence type="ECO:0000256" key="4">
    <source>
        <dbReference type="ARBA" id="ARBA00022723"/>
    </source>
</evidence>
<feature type="compositionally biased region" description="Acidic residues" evidence="9">
    <location>
        <begin position="534"/>
        <end position="553"/>
    </location>
</feature>
<feature type="region of interest" description="Disordered" evidence="9">
    <location>
        <begin position="399"/>
        <end position="477"/>
    </location>
</feature>